<dbReference type="RefSeq" id="WP_244208366.1">
    <property type="nucleotide sequence ID" value="NZ_RBIR01000004.1"/>
</dbReference>
<reference evidence="3 4" key="1">
    <citation type="submission" date="2018-10" db="EMBL/GenBank/DDBJ databases">
        <title>Genomic Encyclopedia of Type Strains, Phase IV (KMG-IV): sequencing the most valuable type-strain genomes for metagenomic binning, comparative biology and taxonomic classification.</title>
        <authorList>
            <person name="Goeker M."/>
        </authorList>
    </citation>
    <scope>NUCLEOTIDE SEQUENCE [LARGE SCALE GENOMIC DNA]</scope>
    <source>
        <strain evidence="3 4">DSM 25586</strain>
    </source>
</reference>
<keyword evidence="2" id="KW-0812">Transmembrane</keyword>
<keyword evidence="2" id="KW-0472">Membrane</keyword>
<proteinExistence type="predicted"/>
<feature type="transmembrane region" description="Helical" evidence="2">
    <location>
        <begin position="117"/>
        <end position="137"/>
    </location>
</feature>
<accession>A0A495ERQ3</accession>
<feature type="transmembrane region" description="Helical" evidence="2">
    <location>
        <begin position="91"/>
        <end position="110"/>
    </location>
</feature>
<evidence type="ECO:0000313" key="3">
    <source>
        <dbReference type="EMBL" id="RKR19644.1"/>
    </source>
</evidence>
<evidence type="ECO:0008006" key="5">
    <source>
        <dbReference type="Google" id="ProtNLM"/>
    </source>
</evidence>
<dbReference type="AlphaFoldDB" id="A0A495ERQ3"/>
<protein>
    <recommendedName>
        <fullName evidence="5">Integral membrane protein</fullName>
    </recommendedName>
</protein>
<dbReference type="Proteomes" id="UP000276055">
    <property type="component" value="Unassembled WGS sequence"/>
</dbReference>
<feature type="transmembrane region" description="Helical" evidence="2">
    <location>
        <begin position="157"/>
        <end position="174"/>
    </location>
</feature>
<name>A0A495ERQ3_9MICC</name>
<feature type="transmembrane region" description="Helical" evidence="2">
    <location>
        <begin position="61"/>
        <end position="79"/>
    </location>
</feature>
<organism evidence="3 4">
    <name type="scientific">Arthrobacter oryzae</name>
    <dbReference type="NCBI Taxonomy" id="409290"/>
    <lineage>
        <taxon>Bacteria</taxon>
        <taxon>Bacillati</taxon>
        <taxon>Actinomycetota</taxon>
        <taxon>Actinomycetes</taxon>
        <taxon>Micrococcales</taxon>
        <taxon>Micrococcaceae</taxon>
        <taxon>Arthrobacter</taxon>
    </lineage>
</organism>
<sequence length="183" mass="19104">MEEAENVSAKPSQDGAGNPAPDPRIAEQPDAGLPGAASTNAGTPGKSPAPTNTRNTGPGRLLIAVYAVFAISATARAGYQILTKFSEAPLAYLLSAFAAVVYVVATVSLAKPGRTAFKVSLVAVLVELVGVLVVGALSVFDSVNFPHETVWSLFGRGYGFVPLLLPILGLIWLYRRRPSARQA</sequence>
<evidence type="ECO:0000256" key="1">
    <source>
        <dbReference type="SAM" id="MobiDB-lite"/>
    </source>
</evidence>
<gene>
    <name evidence="3" type="ORF">C8D78_2395</name>
</gene>
<evidence type="ECO:0000256" key="2">
    <source>
        <dbReference type="SAM" id="Phobius"/>
    </source>
</evidence>
<evidence type="ECO:0000313" key="4">
    <source>
        <dbReference type="Proteomes" id="UP000276055"/>
    </source>
</evidence>
<keyword evidence="2" id="KW-1133">Transmembrane helix</keyword>
<feature type="region of interest" description="Disordered" evidence="1">
    <location>
        <begin position="1"/>
        <end position="55"/>
    </location>
</feature>
<dbReference type="EMBL" id="RBIR01000004">
    <property type="protein sequence ID" value="RKR19644.1"/>
    <property type="molecule type" value="Genomic_DNA"/>
</dbReference>
<comment type="caution">
    <text evidence="3">The sequence shown here is derived from an EMBL/GenBank/DDBJ whole genome shotgun (WGS) entry which is preliminary data.</text>
</comment>